<reference evidence="1 2" key="1">
    <citation type="submission" date="2020-08" db="EMBL/GenBank/DDBJ databases">
        <title>Novel species isolated from subtropical streams in China.</title>
        <authorList>
            <person name="Lu H."/>
        </authorList>
    </citation>
    <scope>NUCLEOTIDE SEQUENCE [LARGE SCALE GENOMIC DNA]</scope>
    <source>
        <strain evidence="1 2">LX15W</strain>
    </source>
</reference>
<name>A0ABR6YDH8_9BURK</name>
<protein>
    <submittedName>
        <fullName evidence="1">Uncharacterized protein</fullName>
    </submittedName>
</protein>
<evidence type="ECO:0000313" key="1">
    <source>
        <dbReference type="EMBL" id="MBC3874606.1"/>
    </source>
</evidence>
<organism evidence="1 2">
    <name type="scientific">Undibacterium flavidum</name>
    <dbReference type="NCBI Taxonomy" id="2762297"/>
    <lineage>
        <taxon>Bacteria</taxon>
        <taxon>Pseudomonadati</taxon>
        <taxon>Pseudomonadota</taxon>
        <taxon>Betaproteobacteria</taxon>
        <taxon>Burkholderiales</taxon>
        <taxon>Oxalobacteraceae</taxon>
        <taxon>Undibacterium</taxon>
    </lineage>
</organism>
<dbReference type="EMBL" id="JACOGA010000011">
    <property type="protein sequence ID" value="MBC3874606.1"/>
    <property type="molecule type" value="Genomic_DNA"/>
</dbReference>
<dbReference type="Proteomes" id="UP000624279">
    <property type="component" value="Unassembled WGS sequence"/>
</dbReference>
<keyword evidence="2" id="KW-1185">Reference proteome</keyword>
<dbReference type="RefSeq" id="WP_186942582.1">
    <property type="nucleotide sequence ID" value="NZ_JACOGA010000011.1"/>
</dbReference>
<gene>
    <name evidence="1" type="ORF">H8K55_13515</name>
</gene>
<proteinExistence type="predicted"/>
<sequence>MIEFSKLDPHEKRIVWKLSETIGTTTPILFASINHTGELWAASEILKLTPNKDSETHKRVCTALKRGSTKGENVLDIIKELHPEYALFETCFDCELEDLLPESKVATEVH</sequence>
<accession>A0ABR6YDH8</accession>
<comment type="caution">
    <text evidence="1">The sequence shown here is derived from an EMBL/GenBank/DDBJ whole genome shotgun (WGS) entry which is preliminary data.</text>
</comment>
<evidence type="ECO:0000313" key="2">
    <source>
        <dbReference type="Proteomes" id="UP000624279"/>
    </source>
</evidence>